<feature type="non-terminal residue" evidence="1">
    <location>
        <position position="1"/>
    </location>
</feature>
<dbReference type="STRING" id="64791.A0A151XC99"/>
<name>A0A151XC99_9HYME</name>
<dbReference type="EMBL" id="KQ982314">
    <property type="protein sequence ID" value="KYQ57969.1"/>
    <property type="molecule type" value="Genomic_DNA"/>
</dbReference>
<dbReference type="Proteomes" id="UP000075809">
    <property type="component" value="Unassembled WGS sequence"/>
</dbReference>
<protein>
    <submittedName>
        <fullName evidence="1">Uncharacterized protein</fullName>
    </submittedName>
</protein>
<organism evidence="1 2">
    <name type="scientific">Mycetomoellerius zeteki</name>
    <dbReference type="NCBI Taxonomy" id="64791"/>
    <lineage>
        <taxon>Eukaryota</taxon>
        <taxon>Metazoa</taxon>
        <taxon>Ecdysozoa</taxon>
        <taxon>Arthropoda</taxon>
        <taxon>Hexapoda</taxon>
        <taxon>Insecta</taxon>
        <taxon>Pterygota</taxon>
        <taxon>Neoptera</taxon>
        <taxon>Endopterygota</taxon>
        <taxon>Hymenoptera</taxon>
        <taxon>Apocrita</taxon>
        <taxon>Aculeata</taxon>
        <taxon>Formicoidea</taxon>
        <taxon>Formicidae</taxon>
        <taxon>Myrmicinae</taxon>
        <taxon>Mycetomoellerius</taxon>
    </lineage>
</organism>
<reference evidence="1 2" key="1">
    <citation type="submission" date="2015-09" db="EMBL/GenBank/DDBJ databases">
        <title>Trachymyrmex zeteki WGS genome.</title>
        <authorList>
            <person name="Nygaard S."/>
            <person name="Hu H."/>
            <person name="Boomsma J."/>
            <person name="Zhang G."/>
        </authorList>
    </citation>
    <scope>NUCLEOTIDE SEQUENCE [LARGE SCALE GENOMIC DNA]</scope>
    <source>
        <strain evidence="1">Tzet28-1</strain>
        <tissue evidence="1">Whole body</tissue>
    </source>
</reference>
<accession>A0A151XC99</accession>
<keyword evidence="2" id="KW-1185">Reference proteome</keyword>
<proteinExistence type="predicted"/>
<gene>
    <name evidence="1" type="ORF">ALC60_03018</name>
</gene>
<evidence type="ECO:0000313" key="1">
    <source>
        <dbReference type="EMBL" id="KYQ57969.1"/>
    </source>
</evidence>
<evidence type="ECO:0000313" key="2">
    <source>
        <dbReference type="Proteomes" id="UP000075809"/>
    </source>
</evidence>
<dbReference type="AlphaFoldDB" id="A0A151XC99"/>
<sequence length="97" mass="11602">LFEERLELIRKGDEVRALARLRCKNMEEANKYWLAGDEDKSRCVFCGKDRDNIVHYIRKCKEVSERFKELGEEKEKVIDRLWEDELDDYKGSGTQKT</sequence>